<dbReference type="GO" id="GO:0016747">
    <property type="term" value="F:acyltransferase activity, transferring groups other than amino-acyl groups"/>
    <property type="evidence" value="ECO:0007669"/>
    <property type="project" value="InterPro"/>
</dbReference>
<keyword evidence="3" id="KW-1185">Reference proteome</keyword>
<evidence type="ECO:0000259" key="1">
    <source>
        <dbReference type="PROSITE" id="PS51186"/>
    </source>
</evidence>
<dbReference type="Proteomes" id="UP001165405">
    <property type="component" value="Unassembled WGS sequence"/>
</dbReference>
<dbReference type="InterPro" id="IPR000182">
    <property type="entry name" value="GNAT_dom"/>
</dbReference>
<feature type="domain" description="N-acetyltransferase" evidence="1">
    <location>
        <begin position="39"/>
        <end position="201"/>
    </location>
</feature>
<name>A0AA41QDG0_9MICO</name>
<dbReference type="SUPFAM" id="SSF55729">
    <property type="entry name" value="Acyl-CoA N-acyltransferases (Nat)"/>
    <property type="match status" value="1"/>
</dbReference>
<dbReference type="InterPro" id="IPR016181">
    <property type="entry name" value="Acyl_CoA_acyltransferase"/>
</dbReference>
<evidence type="ECO:0000313" key="3">
    <source>
        <dbReference type="Proteomes" id="UP001165405"/>
    </source>
</evidence>
<proteinExistence type="predicted"/>
<gene>
    <name evidence="2" type="ORF">L1785_10595</name>
</gene>
<dbReference type="RefSeq" id="WP_236089224.1">
    <property type="nucleotide sequence ID" value="NZ_JAKGSG010000029.1"/>
</dbReference>
<comment type="caution">
    <text evidence="2">The sequence shown here is derived from an EMBL/GenBank/DDBJ whole genome shotgun (WGS) entry which is preliminary data.</text>
</comment>
<dbReference type="CDD" id="cd04301">
    <property type="entry name" value="NAT_SF"/>
    <property type="match status" value="1"/>
</dbReference>
<dbReference type="EMBL" id="JAKGSG010000029">
    <property type="protein sequence ID" value="MCF4121429.1"/>
    <property type="molecule type" value="Genomic_DNA"/>
</dbReference>
<dbReference type="AlphaFoldDB" id="A0AA41QDG0"/>
<organism evidence="2 3">
    <name type="scientific">Antribacter soli</name>
    <dbReference type="NCBI Taxonomy" id="2910976"/>
    <lineage>
        <taxon>Bacteria</taxon>
        <taxon>Bacillati</taxon>
        <taxon>Actinomycetota</taxon>
        <taxon>Actinomycetes</taxon>
        <taxon>Micrococcales</taxon>
        <taxon>Promicromonosporaceae</taxon>
        <taxon>Antribacter</taxon>
    </lineage>
</organism>
<dbReference type="PROSITE" id="PS51186">
    <property type="entry name" value="GNAT"/>
    <property type="match status" value="1"/>
</dbReference>
<reference evidence="2" key="1">
    <citation type="submission" date="2022-01" db="EMBL/GenBank/DDBJ databases">
        <title>Antribacter sp. nov., isolated from Guizhou of China.</title>
        <authorList>
            <person name="Chengliang C."/>
            <person name="Ya Z."/>
        </authorList>
    </citation>
    <scope>NUCLEOTIDE SEQUENCE</scope>
    <source>
        <strain evidence="2">KLBMP 9083</strain>
    </source>
</reference>
<sequence>MPQDGSDQPVTVVPATADRFDDVTTMLNPSGREQACWCMHWRLPPHEDAHRRGEYLHDLATREPAPGMLAYLDEGDGPQVVGWLGFAPISLASSRQRSRVLPRTDPEEWPTTWAVMCFVVQPGYRRRGVARAMLQAAVGYAREQGGRVIEGFPVDPAGGRVPVSAAFVGTTDLFESAGFERVAETASTSGRKPRWHVRREL</sequence>
<accession>A0AA41QDG0</accession>
<dbReference type="Gene3D" id="3.40.630.30">
    <property type="match status" value="1"/>
</dbReference>
<evidence type="ECO:0000313" key="2">
    <source>
        <dbReference type="EMBL" id="MCF4121429.1"/>
    </source>
</evidence>
<protein>
    <submittedName>
        <fullName evidence="2">GNAT family N-acetyltransferase</fullName>
    </submittedName>
</protein>
<dbReference type="Pfam" id="PF00583">
    <property type="entry name" value="Acetyltransf_1"/>
    <property type="match status" value="1"/>
</dbReference>